<evidence type="ECO:0000259" key="2">
    <source>
        <dbReference type="PROSITE" id="PS51390"/>
    </source>
</evidence>
<feature type="domain" description="WAP" evidence="2">
    <location>
        <begin position="276"/>
        <end position="322"/>
    </location>
</feature>
<name>A0AAV7P7U7_PLEWA</name>
<sequence length="454" mass="49616">MKRGGRTSFLLLAAVLALWGLHTACGQTTPQPTTVMVKPGLCPPERYANLNVVRSNSTYCHNDGECPTDKKCCKDNFDMICKVPAADRPGTCPPEDPSAERKDDFCTSDSECAEGCKCCFVNGQKTCLPTVGEKEGYCKPNPIRCFIPGRYACVNDSGCPKDEKCCSSQCATQCLPPLKERPGVCPPERVHAPDRFNDSFCNSDKDCLMDQKCCLDNGDKFCKPRARDKLGECPPAPSSKSPTMKREDFCTSDSECVGDLKCCLAETGRTCLPSLLEAKPGVCPPHPICIRGARATCTNDSGCVEDLKCCNFRCGTACVKPLKGFCPPNVLPPGIGATTCDVKCDNCSETEMCCSYGCSLICRPMSKERPGFCPFDPKLCLPTRFECKSDLDCPDNKKCCDYDCERKCVPLLNEKPGTCPLMFNLENSLPLLCAINLDISMQKAMESYIEMLTM</sequence>
<evidence type="ECO:0000256" key="1">
    <source>
        <dbReference type="SAM" id="SignalP"/>
    </source>
</evidence>
<comment type="caution">
    <text evidence="3">The sequence shown here is derived from an EMBL/GenBank/DDBJ whole genome shotgun (WGS) entry which is preliminary data.</text>
</comment>
<evidence type="ECO:0000313" key="3">
    <source>
        <dbReference type="EMBL" id="KAJ1123317.1"/>
    </source>
</evidence>
<dbReference type="EMBL" id="JANPWB010000011">
    <property type="protein sequence ID" value="KAJ1123317.1"/>
    <property type="molecule type" value="Genomic_DNA"/>
</dbReference>
<feature type="domain" description="WAP" evidence="2">
    <location>
        <begin position="366"/>
        <end position="412"/>
    </location>
</feature>
<dbReference type="PANTHER" id="PTHR19441">
    <property type="entry name" value="WHEY ACDIC PROTEIN WAP"/>
    <property type="match status" value="1"/>
</dbReference>
<reference evidence="3" key="1">
    <citation type="journal article" date="2022" name="bioRxiv">
        <title>Sequencing and chromosome-scale assembly of the giantPleurodeles waltlgenome.</title>
        <authorList>
            <person name="Brown T."/>
            <person name="Elewa A."/>
            <person name="Iarovenko S."/>
            <person name="Subramanian E."/>
            <person name="Araus A.J."/>
            <person name="Petzold A."/>
            <person name="Susuki M."/>
            <person name="Suzuki K.-i.T."/>
            <person name="Hayashi T."/>
            <person name="Toyoda A."/>
            <person name="Oliveira C."/>
            <person name="Osipova E."/>
            <person name="Leigh N.D."/>
            <person name="Simon A."/>
            <person name="Yun M.H."/>
        </authorList>
    </citation>
    <scope>NUCLEOTIDE SEQUENCE</scope>
    <source>
        <strain evidence="3">20211129_DDA</strain>
        <tissue evidence="3">Liver</tissue>
    </source>
</reference>
<feature type="chain" id="PRO_5043496453" description="WAP domain-containing protein" evidence="1">
    <location>
        <begin position="27"/>
        <end position="454"/>
    </location>
</feature>
<dbReference type="GO" id="GO:0005615">
    <property type="term" value="C:extracellular space"/>
    <property type="evidence" value="ECO:0007669"/>
    <property type="project" value="TreeGrafter"/>
</dbReference>
<dbReference type="Gene3D" id="4.10.75.10">
    <property type="entry name" value="Elafin-like"/>
    <property type="match status" value="7"/>
</dbReference>
<dbReference type="InterPro" id="IPR008197">
    <property type="entry name" value="WAP_dom"/>
</dbReference>
<dbReference type="GO" id="GO:0019731">
    <property type="term" value="P:antibacterial humoral response"/>
    <property type="evidence" value="ECO:0007669"/>
    <property type="project" value="TreeGrafter"/>
</dbReference>
<accession>A0AAV7P7U7</accession>
<dbReference type="InterPro" id="IPR050514">
    <property type="entry name" value="WAP_four-disulfide_core"/>
</dbReference>
<feature type="signal peptide" evidence="1">
    <location>
        <begin position="1"/>
        <end position="26"/>
    </location>
</feature>
<evidence type="ECO:0000313" key="4">
    <source>
        <dbReference type="Proteomes" id="UP001066276"/>
    </source>
</evidence>
<dbReference type="PRINTS" id="PR00003">
    <property type="entry name" value="4DISULPHCORE"/>
</dbReference>
<dbReference type="GO" id="GO:0004867">
    <property type="term" value="F:serine-type endopeptidase inhibitor activity"/>
    <property type="evidence" value="ECO:0007669"/>
    <property type="project" value="TreeGrafter"/>
</dbReference>
<feature type="domain" description="WAP" evidence="2">
    <location>
        <begin position="35"/>
        <end position="85"/>
    </location>
</feature>
<proteinExistence type="predicted"/>
<dbReference type="InterPro" id="IPR036645">
    <property type="entry name" value="Elafin-like_sf"/>
</dbReference>
<dbReference type="PANTHER" id="PTHR19441:SF95">
    <property type="entry name" value="PERLWAPIN ISOFORM X1"/>
    <property type="match status" value="1"/>
</dbReference>
<feature type="domain" description="WAP" evidence="2">
    <location>
        <begin position="226"/>
        <end position="275"/>
    </location>
</feature>
<dbReference type="SUPFAM" id="SSF57256">
    <property type="entry name" value="Elafin-like"/>
    <property type="match status" value="7"/>
</dbReference>
<dbReference type="SMART" id="SM00217">
    <property type="entry name" value="WAP"/>
    <property type="match status" value="7"/>
</dbReference>
<keyword evidence="4" id="KW-1185">Reference proteome</keyword>
<dbReference type="Pfam" id="PF00095">
    <property type="entry name" value="WAP"/>
    <property type="match status" value="7"/>
</dbReference>
<dbReference type="GO" id="GO:0045087">
    <property type="term" value="P:innate immune response"/>
    <property type="evidence" value="ECO:0007669"/>
    <property type="project" value="TreeGrafter"/>
</dbReference>
<keyword evidence="1" id="KW-0732">Signal</keyword>
<dbReference type="Proteomes" id="UP001066276">
    <property type="component" value="Chromosome 7"/>
</dbReference>
<organism evidence="3 4">
    <name type="scientific">Pleurodeles waltl</name>
    <name type="common">Iberian ribbed newt</name>
    <dbReference type="NCBI Taxonomy" id="8319"/>
    <lineage>
        <taxon>Eukaryota</taxon>
        <taxon>Metazoa</taxon>
        <taxon>Chordata</taxon>
        <taxon>Craniata</taxon>
        <taxon>Vertebrata</taxon>
        <taxon>Euteleostomi</taxon>
        <taxon>Amphibia</taxon>
        <taxon>Batrachia</taxon>
        <taxon>Caudata</taxon>
        <taxon>Salamandroidea</taxon>
        <taxon>Salamandridae</taxon>
        <taxon>Pleurodelinae</taxon>
        <taxon>Pleurodeles</taxon>
    </lineage>
</organism>
<protein>
    <recommendedName>
        <fullName evidence="2">WAP domain-containing protein</fullName>
    </recommendedName>
</protein>
<dbReference type="PROSITE" id="PS51390">
    <property type="entry name" value="WAP"/>
    <property type="match status" value="5"/>
</dbReference>
<gene>
    <name evidence="3" type="ORF">NDU88_001788</name>
</gene>
<feature type="domain" description="WAP" evidence="2">
    <location>
        <begin position="131"/>
        <end position="178"/>
    </location>
</feature>
<dbReference type="AlphaFoldDB" id="A0AAV7P7U7"/>